<dbReference type="EMBL" id="JBHTLQ010000006">
    <property type="protein sequence ID" value="MFD1189696.1"/>
    <property type="molecule type" value="Genomic_DNA"/>
</dbReference>
<gene>
    <name evidence="1" type="ORF">ACFQ27_03820</name>
</gene>
<dbReference type="Proteomes" id="UP001597216">
    <property type="component" value="Unassembled WGS sequence"/>
</dbReference>
<dbReference type="RefSeq" id="WP_377352603.1">
    <property type="nucleotide sequence ID" value="NZ_JBHTLQ010000006.1"/>
</dbReference>
<evidence type="ECO:0000313" key="1">
    <source>
        <dbReference type="EMBL" id="MFD1189696.1"/>
    </source>
</evidence>
<evidence type="ECO:0000313" key="2">
    <source>
        <dbReference type="Proteomes" id="UP001597216"/>
    </source>
</evidence>
<keyword evidence="2" id="KW-1185">Reference proteome</keyword>
<sequence>MIVMIEASTHTIATIWRTIRELEAGDILDRSAAIGARFVLKMLGEVEPQEKPE</sequence>
<reference evidence="2" key="1">
    <citation type="journal article" date="2019" name="Int. J. Syst. Evol. Microbiol.">
        <title>The Global Catalogue of Microorganisms (GCM) 10K type strain sequencing project: providing services to taxonomists for standard genome sequencing and annotation.</title>
        <authorList>
            <consortium name="The Broad Institute Genomics Platform"/>
            <consortium name="The Broad Institute Genome Sequencing Center for Infectious Disease"/>
            <person name="Wu L."/>
            <person name="Ma J."/>
        </authorList>
    </citation>
    <scope>NUCLEOTIDE SEQUENCE [LARGE SCALE GENOMIC DNA]</scope>
    <source>
        <strain evidence="2">CCUG 55074</strain>
    </source>
</reference>
<organism evidence="1 2">
    <name type="scientific">Phenylobacterium conjunctum</name>
    <dbReference type="NCBI Taxonomy" id="1298959"/>
    <lineage>
        <taxon>Bacteria</taxon>
        <taxon>Pseudomonadati</taxon>
        <taxon>Pseudomonadota</taxon>
        <taxon>Alphaproteobacteria</taxon>
        <taxon>Caulobacterales</taxon>
        <taxon>Caulobacteraceae</taxon>
        <taxon>Phenylobacterium</taxon>
    </lineage>
</organism>
<proteinExistence type="predicted"/>
<protein>
    <submittedName>
        <fullName evidence="1">Uncharacterized protein</fullName>
    </submittedName>
</protein>
<comment type="caution">
    <text evidence="1">The sequence shown here is derived from an EMBL/GenBank/DDBJ whole genome shotgun (WGS) entry which is preliminary data.</text>
</comment>
<name>A0ABW3SYL8_9CAUL</name>
<accession>A0ABW3SYL8</accession>